<dbReference type="AlphaFoldDB" id="A0A1I7S733"/>
<proteinExistence type="predicted"/>
<reference evidence="2" key="1">
    <citation type="submission" date="2016-11" db="UniProtKB">
        <authorList>
            <consortium name="WormBaseParasite"/>
        </authorList>
    </citation>
    <scope>IDENTIFICATION</scope>
</reference>
<accession>A0A1I7S733</accession>
<evidence type="ECO:0000313" key="2">
    <source>
        <dbReference type="WBParaSite" id="BXY_0882200.1"/>
    </source>
</evidence>
<dbReference type="Proteomes" id="UP000095284">
    <property type="component" value="Unplaced"/>
</dbReference>
<protein>
    <submittedName>
        <fullName evidence="2">UBX domain-containing protein</fullName>
    </submittedName>
</protein>
<sequence>MSKKTKKKQKLQEVDEDVLLRTAIQEAHSQRIASGSSFLGSNDDLFKPNLRQMDAEAEIREKLSQSMMKAKTTKGHNASIKPIFKIKRNWPPFKTLGISFKMVKEDGAVKTFQAVHSPAYANLNLLFTSFRQVHDLDSITVSDLIKLNNIFSM</sequence>
<dbReference type="WBParaSite" id="BXY_0882200.1">
    <property type="protein sequence ID" value="BXY_0882200.1"/>
    <property type="gene ID" value="BXY_0882200"/>
</dbReference>
<organism evidence="1 2">
    <name type="scientific">Bursaphelenchus xylophilus</name>
    <name type="common">Pinewood nematode worm</name>
    <name type="synonym">Aphelenchoides xylophilus</name>
    <dbReference type="NCBI Taxonomy" id="6326"/>
    <lineage>
        <taxon>Eukaryota</taxon>
        <taxon>Metazoa</taxon>
        <taxon>Ecdysozoa</taxon>
        <taxon>Nematoda</taxon>
        <taxon>Chromadorea</taxon>
        <taxon>Rhabditida</taxon>
        <taxon>Tylenchina</taxon>
        <taxon>Tylenchomorpha</taxon>
        <taxon>Aphelenchoidea</taxon>
        <taxon>Aphelenchoididae</taxon>
        <taxon>Bursaphelenchus</taxon>
    </lineage>
</organism>
<evidence type="ECO:0000313" key="1">
    <source>
        <dbReference type="Proteomes" id="UP000095284"/>
    </source>
</evidence>
<name>A0A1I7S733_BURXY</name>